<feature type="compositionally biased region" description="Basic and acidic residues" evidence="1">
    <location>
        <begin position="40"/>
        <end position="55"/>
    </location>
</feature>
<dbReference type="AlphaFoldDB" id="A0AAE1ERI8"/>
<evidence type="ECO:0000313" key="3">
    <source>
        <dbReference type="Proteomes" id="UP001286313"/>
    </source>
</evidence>
<feature type="compositionally biased region" description="Basic and acidic residues" evidence="1">
    <location>
        <begin position="1"/>
        <end position="13"/>
    </location>
</feature>
<feature type="compositionally biased region" description="Acidic residues" evidence="1">
    <location>
        <begin position="56"/>
        <end position="68"/>
    </location>
</feature>
<dbReference type="EMBL" id="JAWQEG010004799">
    <property type="protein sequence ID" value="KAK3860175.1"/>
    <property type="molecule type" value="Genomic_DNA"/>
</dbReference>
<reference evidence="2" key="1">
    <citation type="submission" date="2023-10" db="EMBL/GenBank/DDBJ databases">
        <title>Genome assemblies of two species of porcelain crab, Petrolisthes cinctipes and Petrolisthes manimaculis (Anomura: Porcellanidae).</title>
        <authorList>
            <person name="Angst P."/>
        </authorList>
    </citation>
    <scope>NUCLEOTIDE SEQUENCE</scope>
    <source>
        <strain evidence="2">PB745_01</strain>
        <tissue evidence="2">Gill</tissue>
    </source>
</reference>
<sequence>MQRDIQEAKESFKRPRNSIQQEGHFKRREVAATAIKRQRVVQEARSSNHPDMKDPLEDDVKDPLEDDVKDPPWRMT</sequence>
<feature type="region of interest" description="Disordered" evidence="1">
    <location>
        <begin position="38"/>
        <end position="76"/>
    </location>
</feature>
<accession>A0AAE1ERI8</accession>
<dbReference type="Proteomes" id="UP001286313">
    <property type="component" value="Unassembled WGS sequence"/>
</dbReference>
<gene>
    <name evidence="2" type="ORF">Pcinc_033758</name>
</gene>
<organism evidence="2 3">
    <name type="scientific">Petrolisthes cinctipes</name>
    <name type="common">Flat porcelain crab</name>
    <dbReference type="NCBI Taxonomy" id="88211"/>
    <lineage>
        <taxon>Eukaryota</taxon>
        <taxon>Metazoa</taxon>
        <taxon>Ecdysozoa</taxon>
        <taxon>Arthropoda</taxon>
        <taxon>Crustacea</taxon>
        <taxon>Multicrustacea</taxon>
        <taxon>Malacostraca</taxon>
        <taxon>Eumalacostraca</taxon>
        <taxon>Eucarida</taxon>
        <taxon>Decapoda</taxon>
        <taxon>Pleocyemata</taxon>
        <taxon>Anomura</taxon>
        <taxon>Galatheoidea</taxon>
        <taxon>Porcellanidae</taxon>
        <taxon>Petrolisthes</taxon>
    </lineage>
</organism>
<protein>
    <submittedName>
        <fullName evidence="2">Uncharacterized protein</fullName>
    </submittedName>
</protein>
<feature type="region of interest" description="Disordered" evidence="1">
    <location>
        <begin position="1"/>
        <end position="25"/>
    </location>
</feature>
<keyword evidence="3" id="KW-1185">Reference proteome</keyword>
<proteinExistence type="predicted"/>
<evidence type="ECO:0000256" key="1">
    <source>
        <dbReference type="SAM" id="MobiDB-lite"/>
    </source>
</evidence>
<comment type="caution">
    <text evidence="2">The sequence shown here is derived from an EMBL/GenBank/DDBJ whole genome shotgun (WGS) entry which is preliminary data.</text>
</comment>
<evidence type="ECO:0000313" key="2">
    <source>
        <dbReference type="EMBL" id="KAK3860175.1"/>
    </source>
</evidence>
<name>A0AAE1ERI8_PETCI</name>